<organism evidence="12 13">
    <name type="scientific">Paenibacillus timonensis</name>
    <dbReference type="NCBI Taxonomy" id="225915"/>
    <lineage>
        <taxon>Bacteria</taxon>
        <taxon>Bacillati</taxon>
        <taxon>Bacillota</taxon>
        <taxon>Bacilli</taxon>
        <taxon>Bacillales</taxon>
        <taxon>Paenibacillaceae</taxon>
        <taxon>Paenibacillus</taxon>
    </lineage>
</organism>
<dbReference type="InterPro" id="IPR050386">
    <property type="entry name" value="Glycosyl_hydrolase_5"/>
</dbReference>
<sequence>MRKSKRKSALALALAAALLAALFAGVAAPGAKAAAADPSTSAPSKRSMQAVVEAMQPGWNLGNTLDATGDDETSWGNPRVTKELIQTIAAQGYKSIRIPVTWDVHLGDAPNYQIEPAYLDRVQEVVDWALDAKLYVMINIHHDSWLWVSHMEKNHDEVLARYNALWEQIADRFKDYPSKLLFESINEPRFTDGGTTDRAKQYEMLRELTTSFHSIVRESGSQNAVRPLVLPTRETSPAQEDLDQLYETIRSLNDPNLIATVHYYGFWPFSVNIAGYYRFEKDTQQDIVTTFDNVYYTLVAKGIPVILGEYGLLGFDRSTAVIEQGEKLKFFDYLLNDVQSKRITHMLWDNGQHFGRLTYKWSDEELYQLMKASWKKRVATAETDLVYVRKGAEIKDVKIKLQLNDNPLTALFADRQKLKKGSDYELNGEELTLKSGLLTRLTKHSHLGLHATLSARFSYGPDWRMKVCVYDTPILSDAAGTTDAFTIPIRFNGNQLATMEAFYADGSFAGPQNWTSYKEFGYTFMPDLASGQIKLLPEFFKEVKDGEVTLKFHFWSGEIVSYKLTKTGTAVKGQAIPQ</sequence>
<dbReference type="Proteomes" id="UP001597211">
    <property type="component" value="Unassembled WGS sequence"/>
</dbReference>
<dbReference type="RefSeq" id="WP_240270507.1">
    <property type="nucleotide sequence ID" value="NZ_JAKSXN010000048.1"/>
</dbReference>
<dbReference type="InterPro" id="IPR006311">
    <property type="entry name" value="TAT_signal"/>
</dbReference>
<keyword evidence="1 8" id="KW-0732">Signal</keyword>
<evidence type="ECO:0000256" key="3">
    <source>
        <dbReference type="ARBA" id="ARBA00023001"/>
    </source>
</evidence>
<protein>
    <submittedName>
        <fullName evidence="12">Cellulase family glycosylhydrolase</fullName>
    </submittedName>
</protein>
<feature type="domain" description="Carbohydrate binding X2" evidence="10">
    <location>
        <begin position="382"/>
        <end position="467"/>
    </location>
</feature>
<dbReference type="InterPro" id="IPR018087">
    <property type="entry name" value="Glyco_hydro_5_CS"/>
</dbReference>
<dbReference type="PROSITE" id="PS00659">
    <property type="entry name" value="GLYCOSYL_HYDROL_F5"/>
    <property type="match status" value="1"/>
</dbReference>
<dbReference type="SUPFAM" id="SSF51445">
    <property type="entry name" value="(Trans)glycosidases"/>
    <property type="match status" value="1"/>
</dbReference>
<dbReference type="InterPro" id="IPR016282">
    <property type="entry name" value="Glyco_hydro_5_endoGlcnase_B"/>
</dbReference>
<dbReference type="InterPro" id="IPR005102">
    <property type="entry name" value="Carbo-bd_X2"/>
</dbReference>
<evidence type="ECO:0000256" key="2">
    <source>
        <dbReference type="ARBA" id="ARBA00022801"/>
    </source>
</evidence>
<comment type="caution">
    <text evidence="12">The sequence shown here is derived from an EMBL/GenBank/DDBJ whole genome shotgun (WGS) entry which is preliminary data.</text>
</comment>
<dbReference type="SUPFAM" id="SSF81296">
    <property type="entry name" value="E set domains"/>
    <property type="match status" value="1"/>
</dbReference>
<dbReference type="PANTHER" id="PTHR31297:SF17">
    <property type="entry name" value="ENDOGLUCANASE"/>
    <property type="match status" value="1"/>
</dbReference>
<dbReference type="InterPro" id="IPR014756">
    <property type="entry name" value="Ig_E-set"/>
</dbReference>
<keyword evidence="4" id="KW-0119">Carbohydrate metabolism</keyword>
<keyword evidence="3" id="KW-0136">Cellulose degradation</keyword>
<keyword evidence="13" id="KW-1185">Reference proteome</keyword>
<dbReference type="Pfam" id="PF00150">
    <property type="entry name" value="Cellulase"/>
    <property type="match status" value="1"/>
</dbReference>
<dbReference type="Pfam" id="PF03442">
    <property type="entry name" value="CBM_X2"/>
    <property type="match status" value="1"/>
</dbReference>
<evidence type="ECO:0000256" key="4">
    <source>
        <dbReference type="ARBA" id="ARBA00023277"/>
    </source>
</evidence>
<accession>A0ABW3SFU5</accession>
<dbReference type="PANTHER" id="PTHR31297">
    <property type="entry name" value="GLUCAN ENDO-1,6-BETA-GLUCOSIDASE B"/>
    <property type="match status" value="1"/>
</dbReference>
<dbReference type="Gene3D" id="2.60.40.10">
    <property type="entry name" value="Immunoglobulins"/>
    <property type="match status" value="1"/>
</dbReference>
<feature type="domain" description="Endoglucanase B carbohydrate binding" evidence="11">
    <location>
        <begin position="471"/>
        <end position="574"/>
    </location>
</feature>
<dbReference type="InterPro" id="IPR001547">
    <property type="entry name" value="Glyco_hydro_5"/>
</dbReference>
<keyword evidence="6" id="KW-0624">Polysaccharide degradation</keyword>
<gene>
    <name evidence="12" type="ORF">ACFQ2Z_18490</name>
</gene>
<dbReference type="InterPro" id="IPR017853">
    <property type="entry name" value="GH"/>
</dbReference>
<evidence type="ECO:0000256" key="1">
    <source>
        <dbReference type="ARBA" id="ARBA00022729"/>
    </source>
</evidence>
<dbReference type="PROSITE" id="PS51318">
    <property type="entry name" value="TAT"/>
    <property type="match status" value="1"/>
</dbReference>
<keyword evidence="2 7" id="KW-0378">Hydrolase</keyword>
<evidence type="ECO:0000256" key="8">
    <source>
        <dbReference type="SAM" id="SignalP"/>
    </source>
</evidence>
<evidence type="ECO:0000259" key="11">
    <source>
        <dbReference type="Pfam" id="PF18448"/>
    </source>
</evidence>
<feature type="domain" description="Glycoside hydrolase family 5" evidence="9">
    <location>
        <begin position="72"/>
        <end position="353"/>
    </location>
</feature>
<evidence type="ECO:0000256" key="7">
    <source>
        <dbReference type="RuleBase" id="RU361153"/>
    </source>
</evidence>
<evidence type="ECO:0000256" key="6">
    <source>
        <dbReference type="ARBA" id="ARBA00023326"/>
    </source>
</evidence>
<dbReference type="InterPro" id="IPR040946">
    <property type="entry name" value="CBM46"/>
</dbReference>
<evidence type="ECO:0000259" key="10">
    <source>
        <dbReference type="Pfam" id="PF03442"/>
    </source>
</evidence>
<dbReference type="Pfam" id="PF18448">
    <property type="entry name" value="CBM46"/>
    <property type="match status" value="1"/>
</dbReference>
<evidence type="ECO:0000313" key="12">
    <source>
        <dbReference type="EMBL" id="MFD1183332.1"/>
    </source>
</evidence>
<dbReference type="Gene3D" id="3.20.20.80">
    <property type="entry name" value="Glycosidases"/>
    <property type="match status" value="1"/>
</dbReference>
<reference evidence="13" key="1">
    <citation type="journal article" date="2019" name="Int. J. Syst. Evol. Microbiol.">
        <title>The Global Catalogue of Microorganisms (GCM) 10K type strain sequencing project: providing services to taxonomists for standard genome sequencing and annotation.</title>
        <authorList>
            <consortium name="The Broad Institute Genomics Platform"/>
            <consortium name="The Broad Institute Genome Sequencing Center for Infectious Disease"/>
            <person name="Wu L."/>
            <person name="Ma J."/>
        </authorList>
    </citation>
    <scope>NUCLEOTIDE SEQUENCE [LARGE SCALE GENOMIC DNA]</scope>
    <source>
        <strain evidence="13">CCUG 48216</strain>
    </source>
</reference>
<dbReference type="EMBL" id="JBHTKZ010000043">
    <property type="protein sequence ID" value="MFD1183332.1"/>
    <property type="molecule type" value="Genomic_DNA"/>
</dbReference>
<dbReference type="PIRSF" id="PIRSF001043">
    <property type="entry name" value="Endoglucanase_B"/>
    <property type="match status" value="1"/>
</dbReference>
<evidence type="ECO:0000256" key="5">
    <source>
        <dbReference type="ARBA" id="ARBA00023295"/>
    </source>
</evidence>
<name>A0ABW3SFU5_9BACL</name>
<evidence type="ECO:0000313" key="13">
    <source>
        <dbReference type="Proteomes" id="UP001597211"/>
    </source>
</evidence>
<feature type="signal peptide" evidence="8">
    <location>
        <begin position="1"/>
        <end position="33"/>
    </location>
</feature>
<proteinExistence type="inferred from homology"/>
<dbReference type="InterPro" id="IPR013783">
    <property type="entry name" value="Ig-like_fold"/>
</dbReference>
<feature type="chain" id="PRO_5045497470" evidence="8">
    <location>
        <begin position="34"/>
        <end position="578"/>
    </location>
</feature>
<keyword evidence="5 7" id="KW-0326">Glycosidase</keyword>
<evidence type="ECO:0000259" key="9">
    <source>
        <dbReference type="Pfam" id="PF00150"/>
    </source>
</evidence>
<comment type="similarity">
    <text evidence="7">Belongs to the glycosyl hydrolase 5 (cellulase A) family.</text>
</comment>